<organism evidence="2 3">
    <name type="scientific">Enterovibrio norvegicus</name>
    <dbReference type="NCBI Taxonomy" id="188144"/>
    <lineage>
        <taxon>Bacteria</taxon>
        <taxon>Pseudomonadati</taxon>
        <taxon>Pseudomonadota</taxon>
        <taxon>Gammaproteobacteria</taxon>
        <taxon>Vibrionales</taxon>
        <taxon>Vibrionaceae</taxon>
        <taxon>Enterovibrio</taxon>
    </lineage>
</organism>
<sequence>MTRIFIVVANSAIFLLVGMVLSLWALSPPQVVTFDLKGTIDSYQDRLFEVGMDDEEHRQELEAFDSKLRGLLESYSHEHNVVIVVPAAVVAGANDRTRDIQHYVINALKTDP</sequence>
<feature type="transmembrane region" description="Helical" evidence="1">
    <location>
        <begin position="7"/>
        <end position="26"/>
    </location>
</feature>
<reference evidence="2 3" key="1">
    <citation type="submission" date="2024-06" db="EMBL/GenBank/DDBJ databases">
        <authorList>
            <person name="Steensen K."/>
            <person name="Seneca J."/>
            <person name="Bartlau N."/>
            <person name="Yu A.X."/>
            <person name="Polz M.F."/>
        </authorList>
    </citation>
    <scope>NUCLEOTIDE SEQUENCE [LARGE SCALE GENOMIC DNA]</scope>
    <source>
        <strain evidence="2 3">1F260</strain>
    </source>
</reference>
<evidence type="ECO:0000313" key="2">
    <source>
        <dbReference type="EMBL" id="MEZ8082811.1"/>
    </source>
</evidence>
<keyword evidence="1" id="KW-1133">Transmembrane helix</keyword>
<evidence type="ECO:0000256" key="1">
    <source>
        <dbReference type="SAM" id="Phobius"/>
    </source>
</evidence>
<dbReference type="EMBL" id="JBGONM010000044">
    <property type="protein sequence ID" value="MEZ8082811.1"/>
    <property type="molecule type" value="Genomic_DNA"/>
</dbReference>
<accession>A0ABV4L7Z4</accession>
<protein>
    <submittedName>
        <fullName evidence="2">TrbI F-type domain-containing protein</fullName>
    </submittedName>
</protein>
<comment type="caution">
    <text evidence="2">The sequence shown here is derived from an EMBL/GenBank/DDBJ whole genome shotgun (WGS) entry which is preliminary data.</text>
</comment>
<keyword evidence="3" id="KW-1185">Reference proteome</keyword>
<evidence type="ECO:0000313" key="3">
    <source>
        <dbReference type="Proteomes" id="UP001569154"/>
    </source>
</evidence>
<dbReference type="Pfam" id="PF09677">
    <property type="entry name" value="TrbI_Ftype"/>
    <property type="match status" value="1"/>
</dbReference>
<dbReference type="InterPro" id="IPR014115">
    <property type="entry name" value="TrbI_Ftype"/>
</dbReference>
<dbReference type="Proteomes" id="UP001569154">
    <property type="component" value="Unassembled WGS sequence"/>
</dbReference>
<proteinExistence type="predicted"/>
<gene>
    <name evidence="2" type="ORF">ACED35_16970</name>
</gene>
<dbReference type="RefSeq" id="WP_371734946.1">
    <property type="nucleotide sequence ID" value="NZ_JBGONM010000044.1"/>
</dbReference>
<keyword evidence="1" id="KW-0812">Transmembrane</keyword>
<keyword evidence="1" id="KW-0472">Membrane</keyword>
<name>A0ABV4L7Z4_9GAMM</name>